<dbReference type="PATRIC" id="fig|2064.6.peg.4531"/>
<gene>
    <name evidence="2" type="ORF">TR51_21075</name>
</gene>
<evidence type="ECO:0000313" key="2">
    <source>
        <dbReference type="EMBL" id="KIQ61770.1"/>
    </source>
</evidence>
<dbReference type="AlphaFoldDB" id="A0A0D0N133"/>
<protein>
    <recommendedName>
        <fullName evidence="4">Lipoprotein</fullName>
    </recommendedName>
</protein>
<dbReference type="EMBL" id="JXZB01000004">
    <property type="protein sequence ID" value="KIQ61770.1"/>
    <property type="molecule type" value="Genomic_DNA"/>
</dbReference>
<keyword evidence="3" id="KW-1185">Reference proteome</keyword>
<sequence length="274" mass="27907">MRRPRPARALAAVLSAACLASGPVSCGGDGGRPPRVPMPSNVPTVPQFPDAGALVGALERAGVPCLVTLHNSLPGGSSTDCTTTVDGDTFEYVVDVYNPEQFTRDDIGNAIAAGRTAYHQTFVAAGNWSINVVDPTYAPRIAQILGGAVLPGDGPSAPARPLPVIPASPRYDSVAQLATALDASVGCEDRKAEPGGSLACRTGSRVGHGPNCASLRVFGSDAGRDRSLRGALSGPGIPGYLAAGANWSVNLCDYGLADRVARDLGGVVVSYDGD</sequence>
<feature type="signal peptide" evidence="1">
    <location>
        <begin position="1"/>
        <end position="26"/>
    </location>
</feature>
<feature type="chain" id="PRO_5038740901" description="Lipoprotein" evidence="1">
    <location>
        <begin position="27"/>
        <end position="274"/>
    </location>
</feature>
<evidence type="ECO:0008006" key="4">
    <source>
        <dbReference type="Google" id="ProtNLM"/>
    </source>
</evidence>
<name>A0A0D0N133_KITGR</name>
<comment type="caution">
    <text evidence="2">The sequence shown here is derived from an EMBL/GenBank/DDBJ whole genome shotgun (WGS) entry which is preliminary data.</text>
</comment>
<proteinExistence type="predicted"/>
<keyword evidence="1" id="KW-0732">Signal</keyword>
<evidence type="ECO:0000256" key="1">
    <source>
        <dbReference type="SAM" id="SignalP"/>
    </source>
</evidence>
<reference evidence="2 3" key="1">
    <citation type="submission" date="2015-02" db="EMBL/GenBank/DDBJ databases">
        <title>Draft genome sequence of Kitasatospora griseola MF730-N6, a bafilomycin, terpentecin and satosporin producer.</title>
        <authorList>
            <person name="Arens J.C."/>
            <person name="Haltli B."/>
            <person name="Kerr R.G."/>
        </authorList>
    </citation>
    <scope>NUCLEOTIDE SEQUENCE [LARGE SCALE GENOMIC DNA]</scope>
    <source>
        <strain evidence="2 3">MF730-N6</strain>
    </source>
</reference>
<dbReference type="STRING" id="2064.TR51_21075"/>
<organism evidence="2 3">
    <name type="scientific">Kitasatospora griseola</name>
    <name type="common">Streptomyces griseolosporeus</name>
    <dbReference type="NCBI Taxonomy" id="2064"/>
    <lineage>
        <taxon>Bacteria</taxon>
        <taxon>Bacillati</taxon>
        <taxon>Actinomycetota</taxon>
        <taxon>Actinomycetes</taxon>
        <taxon>Kitasatosporales</taxon>
        <taxon>Streptomycetaceae</taxon>
        <taxon>Kitasatospora</taxon>
    </lineage>
</organism>
<dbReference type="OrthoDB" id="4141222at2"/>
<accession>A0A0D0N133</accession>
<evidence type="ECO:0000313" key="3">
    <source>
        <dbReference type="Proteomes" id="UP000032066"/>
    </source>
</evidence>
<dbReference type="Proteomes" id="UP000032066">
    <property type="component" value="Unassembled WGS sequence"/>
</dbReference>
<dbReference type="RefSeq" id="WP_043913471.1">
    <property type="nucleotide sequence ID" value="NZ_JXZB01000004.1"/>
</dbReference>